<dbReference type="Gene3D" id="3.90.1200.10">
    <property type="match status" value="1"/>
</dbReference>
<sequence>MVKLTLENISKRLTEDVIDRSFKMKTKSKDSVKSIAVTRAAPAGEGLISAVYRIHVTGSCYKTSFVAKGLVGDLLLRQTLRCTKFFEREVMFFAKILPQFIEVQKSSGAKENIQHNIPICYANHIGDGDDYILIEDLSESSCEAIAKPTKKQRDLTLQALAHMHAVSIALRITKPAVFSELANKLTELYYNDENRVWYAKYLQNAIDIDKYIMREFEEESSVYLKKFIDLVDNDVYGQLIELVATPKDNPVMNHGDAWLPNFLCSNQRGVALDFQLFRCASLATDLSYYLALCGNLCLTKEHFLEAVKVYYDYLDHYLSDMGLNTSEIFSWEQLWMELKKYGRFGILAALTSIPLLASSEKCDVGLSFEDKFEDVERIPLEDLWPLSPIEGVEQKMGLVNAVRVAVDVGLF</sequence>
<dbReference type="EMBL" id="JBEUOH010000001">
    <property type="protein sequence ID" value="KAL0902211.1"/>
    <property type="molecule type" value="Genomic_DNA"/>
</dbReference>
<name>A0ABR3IMC4_LOXSC</name>
<dbReference type="Proteomes" id="UP001549920">
    <property type="component" value="Unassembled WGS sequence"/>
</dbReference>
<organism evidence="2 3">
    <name type="scientific">Loxostege sticticalis</name>
    <name type="common">Beet webworm moth</name>
    <dbReference type="NCBI Taxonomy" id="481309"/>
    <lineage>
        <taxon>Eukaryota</taxon>
        <taxon>Metazoa</taxon>
        <taxon>Ecdysozoa</taxon>
        <taxon>Arthropoda</taxon>
        <taxon>Hexapoda</taxon>
        <taxon>Insecta</taxon>
        <taxon>Pterygota</taxon>
        <taxon>Neoptera</taxon>
        <taxon>Endopterygota</taxon>
        <taxon>Lepidoptera</taxon>
        <taxon>Glossata</taxon>
        <taxon>Ditrysia</taxon>
        <taxon>Pyraloidea</taxon>
        <taxon>Crambidae</taxon>
        <taxon>Pyraustinae</taxon>
        <taxon>Loxostege</taxon>
    </lineage>
</organism>
<dbReference type="PANTHER" id="PTHR11012:SF30">
    <property type="entry name" value="PROTEIN KINASE-LIKE DOMAIN-CONTAINING"/>
    <property type="match status" value="1"/>
</dbReference>
<reference evidence="2 3" key="1">
    <citation type="submission" date="2024-06" db="EMBL/GenBank/DDBJ databases">
        <title>A chromosome-level genome assembly of beet webworm, Loxostege sticticalis.</title>
        <authorList>
            <person name="Zhang Y."/>
        </authorList>
    </citation>
    <scope>NUCLEOTIDE SEQUENCE [LARGE SCALE GENOMIC DNA]</scope>
    <source>
        <strain evidence="2">AQ026</strain>
        <tissue evidence="2">Whole body</tissue>
    </source>
</reference>
<protein>
    <recommendedName>
        <fullName evidence="1">CHK kinase-like domain-containing protein</fullName>
    </recommendedName>
</protein>
<accession>A0ABR3IMC4</accession>
<evidence type="ECO:0000313" key="2">
    <source>
        <dbReference type="EMBL" id="KAL0902211.1"/>
    </source>
</evidence>
<dbReference type="InterPro" id="IPR011009">
    <property type="entry name" value="Kinase-like_dom_sf"/>
</dbReference>
<feature type="domain" description="CHK kinase-like" evidence="1">
    <location>
        <begin position="132"/>
        <end position="320"/>
    </location>
</feature>
<dbReference type="SUPFAM" id="SSF56112">
    <property type="entry name" value="Protein kinase-like (PK-like)"/>
    <property type="match status" value="1"/>
</dbReference>
<gene>
    <name evidence="2" type="ORF">ABMA27_000135</name>
</gene>
<comment type="caution">
    <text evidence="2">The sequence shown here is derived from an EMBL/GenBank/DDBJ whole genome shotgun (WGS) entry which is preliminary data.</text>
</comment>
<dbReference type="PANTHER" id="PTHR11012">
    <property type="entry name" value="PROTEIN KINASE-LIKE DOMAIN-CONTAINING"/>
    <property type="match status" value="1"/>
</dbReference>
<dbReference type="InterPro" id="IPR004119">
    <property type="entry name" value="EcKL"/>
</dbReference>
<dbReference type="InterPro" id="IPR015897">
    <property type="entry name" value="CHK_kinase-like"/>
</dbReference>
<evidence type="ECO:0000313" key="3">
    <source>
        <dbReference type="Proteomes" id="UP001549920"/>
    </source>
</evidence>
<proteinExistence type="predicted"/>
<dbReference type="Pfam" id="PF02958">
    <property type="entry name" value="EcKL"/>
    <property type="match status" value="1"/>
</dbReference>
<keyword evidence="3" id="KW-1185">Reference proteome</keyword>
<evidence type="ECO:0000259" key="1">
    <source>
        <dbReference type="SMART" id="SM00587"/>
    </source>
</evidence>
<dbReference type="SMART" id="SM00587">
    <property type="entry name" value="CHK"/>
    <property type="match status" value="1"/>
</dbReference>